<keyword evidence="1" id="KW-0472">Membrane</keyword>
<dbReference type="Proteomes" id="UP001178507">
    <property type="component" value="Unassembled WGS sequence"/>
</dbReference>
<feature type="transmembrane region" description="Helical" evidence="1">
    <location>
        <begin position="241"/>
        <end position="269"/>
    </location>
</feature>
<proteinExistence type="predicted"/>
<reference evidence="2" key="1">
    <citation type="submission" date="2023-08" db="EMBL/GenBank/DDBJ databases">
        <authorList>
            <person name="Chen Y."/>
            <person name="Shah S."/>
            <person name="Dougan E. K."/>
            <person name="Thang M."/>
            <person name="Chan C."/>
        </authorList>
    </citation>
    <scope>NUCLEOTIDE SEQUENCE</scope>
</reference>
<feature type="transmembrane region" description="Helical" evidence="1">
    <location>
        <begin position="200"/>
        <end position="221"/>
    </location>
</feature>
<dbReference type="EMBL" id="CAUJNA010001079">
    <property type="protein sequence ID" value="CAJ1384080.1"/>
    <property type="molecule type" value="Genomic_DNA"/>
</dbReference>
<feature type="transmembrane region" description="Helical" evidence="1">
    <location>
        <begin position="434"/>
        <end position="455"/>
    </location>
</feature>
<name>A0AA36IAM7_9DINO</name>
<accession>A0AA36IAM7</accession>
<dbReference type="AlphaFoldDB" id="A0AA36IAM7"/>
<evidence type="ECO:0000256" key="1">
    <source>
        <dbReference type="SAM" id="Phobius"/>
    </source>
</evidence>
<feature type="transmembrane region" description="Helical" evidence="1">
    <location>
        <begin position="395"/>
        <end position="422"/>
    </location>
</feature>
<feature type="transmembrane region" description="Helical" evidence="1">
    <location>
        <begin position="63"/>
        <end position="89"/>
    </location>
</feature>
<sequence length="481" mass="55000">MEGKTEIRAVPLSVCLSGFGRHFRTANGNMYSASKDDFQLSRSTERIQDFISHDWQTSRLDKVLSLLVAFNFRAVFIATTFVSGLAGVARVYGLLINHWTSIFLGYATFVLTLCFWQQIRGLFGKSRLVFLDCLCIPQHDEALKRQGILGLAAFLQSSERLTILWSQHWISRLWCVFELAAFLRAEQGVRKPVHLVPVKTAKVVVLQCLCWMLLSVSYELIKEVTQADVHTSVESDEDATLVLLQLALLLIIFTGIVLFILPAMIYIGLGITHEISELNAQLARFRVQDVQCFCCSINHRHPSTQATVPCDRELVHRMLRQWFSSSTTNSYLDTFNGVFQEELSSRLNHLVGDINNILPVGWVLNAAFACNMPWLTDFIPWWVNSELTGSAWWLWFLRGVMLWTHNTLVLTAMMRICVYLWVLFAAGRAHKSRLVVTLVQVPLMLVIAIILWLPFRILYVMTDEGISWSQCHMPCRCAEYR</sequence>
<protein>
    <recommendedName>
        <fullName evidence="4">Transmembrane protein</fullName>
    </recommendedName>
</protein>
<feature type="transmembrane region" description="Helical" evidence="1">
    <location>
        <begin position="356"/>
        <end position="375"/>
    </location>
</feature>
<evidence type="ECO:0008006" key="4">
    <source>
        <dbReference type="Google" id="ProtNLM"/>
    </source>
</evidence>
<organism evidence="2 3">
    <name type="scientific">Effrenium voratum</name>
    <dbReference type="NCBI Taxonomy" id="2562239"/>
    <lineage>
        <taxon>Eukaryota</taxon>
        <taxon>Sar</taxon>
        <taxon>Alveolata</taxon>
        <taxon>Dinophyceae</taxon>
        <taxon>Suessiales</taxon>
        <taxon>Symbiodiniaceae</taxon>
        <taxon>Effrenium</taxon>
    </lineage>
</organism>
<keyword evidence="1" id="KW-1133">Transmembrane helix</keyword>
<keyword evidence="1" id="KW-0812">Transmembrane</keyword>
<evidence type="ECO:0000313" key="3">
    <source>
        <dbReference type="Proteomes" id="UP001178507"/>
    </source>
</evidence>
<gene>
    <name evidence="2" type="ORF">EVOR1521_LOCUS11014</name>
</gene>
<comment type="caution">
    <text evidence="2">The sequence shown here is derived from an EMBL/GenBank/DDBJ whole genome shotgun (WGS) entry which is preliminary data.</text>
</comment>
<evidence type="ECO:0000313" key="2">
    <source>
        <dbReference type="EMBL" id="CAJ1384080.1"/>
    </source>
</evidence>
<feature type="transmembrane region" description="Helical" evidence="1">
    <location>
        <begin position="95"/>
        <end position="116"/>
    </location>
</feature>
<keyword evidence="3" id="KW-1185">Reference proteome</keyword>